<dbReference type="InterPro" id="IPR000209">
    <property type="entry name" value="Peptidase_S8/S53_dom"/>
</dbReference>
<evidence type="ECO:0000256" key="2">
    <source>
        <dbReference type="ARBA" id="ARBA00022670"/>
    </source>
</evidence>
<dbReference type="GO" id="GO:0006508">
    <property type="term" value="P:proteolysis"/>
    <property type="evidence" value="ECO:0007669"/>
    <property type="project" value="UniProtKB-KW"/>
</dbReference>
<dbReference type="InterPro" id="IPR050131">
    <property type="entry name" value="Peptidase_S8_subtilisin-like"/>
</dbReference>
<dbReference type="EMBL" id="VXIS01000001">
    <property type="protein sequence ID" value="KAA8915035.1"/>
    <property type="molecule type" value="Genomic_DNA"/>
</dbReference>
<comment type="similarity">
    <text evidence="1 5">Belongs to the peptidase S8 family.</text>
</comment>
<dbReference type="AlphaFoldDB" id="A0A5J5FBK8"/>
<sequence>MLSSTRNLGSLALLHHLDRETVLQRDLDDNTVLHLASAYGYLCDESKSSQLQLLESIKKLLEICEEALRCTNSEGQSPYQYRVATYKTPKLPNSQDETKLTVLEDQIAQYLKERYMHFDKRDEIIKYLHGDCEIHVNLEELSQINAALSKADIEGLLENLKLENILQCVRIPKYQLETQIKTTTARKYSRPQDTAQDGAGRKDYEQIFDLLWKKKGVKKIINIKVEDDEHSPHSDEVLERLERFDIEEWDWDRADICSDVLAKAAPNLRKVTLYSSGNNAVLRSWSGTDGLNQLTKLEKVHVVIHQGLEPRARVDTYKSTFLKRMKRNCDESVTVTAEVKTDSKGKESTKQASFNGEQEATAWLKTMDKFARFITNLPSDAYPESAPGVKVAILDDGIDGIHGGFGREHLKEGISFLMGRDENVRPFCFSSIGHGTNMATLIRRVCPHVQLYVVRLNQYSSTDGNKMQPTPESAALGIQWAIRKKVDIISMSWTIAKTDGNKNKEGLDALEQALKEAREANILMFGSASDQGWNDENPILPSGFHGVFCIGAANSSGNPEAWAEKEARYVLPGASGSMAARSAKAGEDQASTDAASSSSFATALGAGLAALILYCIDLTEAVPPQNRKILTKYEVMRDIYDKMCSENKRYITAKKYFDPKFANMSWDEDSKKKLKGIVDIIIRYVHLIYILIGQPSSELIDQTLHRQSDAFWWILKR</sequence>
<keyword evidence="4 5" id="KW-0720">Serine protease</keyword>
<feature type="active site" description="Charge relay system" evidence="5">
    <location>
        <position position="434"/>
    </location>
</feature>
<evidence type="ECO:0000256" key="3">
    <source>
        <dbReference type="ARBA" id="ARBA00022801"/>
    </source>
</evidence>
<keyword evidence="8" id="KW-1185">Reference proteome</keyword>
<evidence type="ECO:0000313" key="7">
    <source>
        <dbReference type="EMBL" id="KAA8915035.1"/>
    </source>
</evidence>
<protein>
    <submittedName>
        <fullName evidence="7">Peptidase S8/S53 domain-containing protein</fullName>
    </submittedName>
</protein>
<feature type="active site" description="Charge relay system" evidence="5">
    <location>
        <position position="599"/>
    </location>
</feature>
<dbReference type="Proteomes" id="UP000326924">
    <property type="component" value="Unassembled WGS sequence"/>
</dbReference>
<dbReference type="PROSITE" id="PS51892">
    <property type="entry name" value="SUBTILASE"/>
    <property type="match status" value="1"/>
</dbReference>
<dbReference type="InterPro" id="IPR015500">
    <property type="entry name" value="Peptidase_S8_subtilisin-rel"/>
</dbReference>
<organism evidence="7 8">
    <name type="scientific">Sphaerosporella brunnea</name>
    <dbReference type="NCBI Taxonomy" id="1250544"/>
    <lineage>
        <taxon>Eukaryota</taxon>
        <taxon>Fungi</taxon>
        <taxon>Dikarya</taxon>
        <taxon>Ascomycota</taxon>
        <taxon>Pezizomycotina</taxon>
        <taxon>Pezizomycetes</taxon>
        <taxon>Pezizales</taxon>
        <taxon>Pyronemataceae</taxon>
        <taxon>Sphaerosporella</taxon>
    </lineage>
</organism>
<evidence type="ECO:0000256" key="5">
    <source>
        <dbReference type="PROSITE-ProRule" id="PRU01240"/>
    </source>
</evidence>
<dbReference type="Pfam" id="PF00082">
    <property type="entry name" value="Peptidase_S8"/>
    <property type="match status" value="1"/>
</dbReference>
<evidence type="ECO:0000259" key="6">
    <source>
        <dbReference type="Pfam" id="PF00082"/>
    </source>
</evidence>
<dbReference type="SUPFAM" id="SSF52743">
    <property type="entry name" value="Subtilisin-like"/>
    <property type="match status" value="1"/>
</dbReference>
<gene>
    <name evidence="7" type="ORF">FN846DRAFT_770550</name>
</gene>
<dbReference type="GO" id="GO:0004252">
    <property type="term" value="F:serine-type endopeptidase activity"/>
    <property type="evidence" value="ECO:0007669"/>
    <property type="project" value="UniProtKB-UniRule"/>
</dbReference>
<name>A0A5J5FBK8_9PEZI</name>
<dbReference type="PANTHER" id="PTHR43806:SF58">
    <property type="entry name" value="ALKALINE PROTEASE 1-RELATED"/>
    <property type="match status" value="1"/>
</dbReference>
<evidence type="ECO:0000256" key="4">
    <source>
        <dbReference type="ARBA" id="ARBA00022825"/>
    </source>
</evidence>
<dbReference type="OrthoDB" id="206201at2759"/>
<keyword evidence="3 5" id="KW-0378">Hydrolase</keyword>
<dbReference type="Gene3D" id="3.40.50.200">
    <property type="entry name" value="Peptidase S8/S53 domain"/>
    <property type="match status" value="1"/>
</dbReference>
<feature type="domain" description="Peptidase S8/S53" evidence="6">
    <location>
        <begin position="388"/>
        <end position="613"/>
    </location>
</feature>
<reference evidence="7 8" key="1">
    <citation type="submission" date="2019-09" db="EMBL/GenBank/DDBJ databases">
        <title>Draft genome of the ectomycorrhizal ascomycete Sphaerosporella brunnea.</title>
        <authorList>
            <consortium name="DOE Joint Genome Institute"/>
            <person name="Benucci G.M."/>
            <person name="Marozzi G."/>
            <person name="Antonielli L."/>
            <person name="Sanchez S."/>
            <person name="Marco P."/>
            <person name="Wang X."/>
            <person name="Falini L.B."/>
            <person name="Barry K."/>
            <person name="Haridas S."/>
            <person name="Lipzen A."/>
            <person name="Labutti K."/>
            <person name="Grigoriev I.V."/>
            <person name="Murat C."/>
            <person name="Martin F."/>
            <person name="Albertini E."/>
            <person name="Donnini D."/>
            <person name="Bonito G."/>
        </authorList>
    </citation>
    <scope>NUCLEOTIDE SEQUENCE [LARGE SCALE GENOMIC DNA]</scope>
    <source>
        <strain evidence="7 8">Sb_GMNB300</strain>
    </source>
</reference>
<proteinExistence type="inferred from homology"/>
<evidence type="ECO:0000256" key="1">
    <source>
        <dbReference type="ARBA" id="ARBA00011073"/>
    </source>
</evidence>
<accession>A0A5J5FBK8</accession>
<feature type="active site" description="Charge relay system" evidence="5">
    <location>
        <position position="395"/>
    </location>
</feature>
<dbReference type="InParanoid" id="A0A5J5FBK8"/>
<comment type="caution">
    <text evidence="7">The sequence shown here is derived from an EMBL/GenBank/DDBJ whole genome shotgun (WGS) entry which is preliminary data.</text>
</comment>
<dbReference type="PANTHER" id="PTHR43806">
    <property type="entry name" value="PEPTIDASE S8"/>
    <property type="match status" value="1"/>
</dbReference>
<dbReference type="PRINTS" id="PR00723">
    <property type="entry name" value="SUBTILISIN"/>
</dbReference>
<evidence type="ECO:0000313" key="8">
    <source>
        <dbReference type="Proteomes" id="UP000326924"/>
    </source>
</evidence>
<keyword evidence="2 5" id="KW-0645">Protease</keyword>
<dbReference type="InterPro" id="IPR036852">
    <property type="entry name" value="Peptidase_S8/S53_dom_sf"/>
</dbReference>